<evidence type="ECO:0000313" key="3">
    <source>
        <dbReference type="Proteomes" id="UP001482620"/>
    </source>
</evidence>
<name>A0ABV0UV36_9TELE</name>
<proteinExistence type="predicted"/>
<dbReference type="EMBL" id="JAHRIQ010083154">
    <property type="protein sequence ID" value="MEQ2248549.1"/>
    <property type="molecule type" value="Genomic_DNA"/>
</dbReference>
<feature type="region of interest" description="Disordered" evidence="1">
    <location>
        <begin position="68"/>
        <end position="91"/>
    </location>
</feature>
<gene>
    <name evidence="2" type="ORF">ILYODFUR_020137</name>
</gene>
<organism evidence="2 3">
    <name type="scientific">Ilyodon furcidens</name>
    <name type="common">goldbreast splitfin</name>
    <dbReference type="NCBI Taxonomy" id="33524"/>
    <lineage>
        <taxon>Eukaryota</taxon>
        <taxon>Metazoa</taxon>
        <taxon>Chordata</taxon>
        <taxon>Craniata</taxon>
        <taxon>Vertebrata</taxon>
        <taxon>Euteleostomi</taxon>
        <taxon>Actinopterygii</taxon>
        <taxon>Neopterygii</taxon>
        <taxon>Teleostei</taxon>
        <taxon>Neoteleostei</taxon>
        <taxon>Acanthomorphata</taxon>
        <taxon>Ovalentaria</taxon>
        <taxon>Atherinomorphae</taxon>
        <taxon>Cyprinodontiformes</taxon>
        <taxon>Goodeidae</taxon>
        <taxon>Ilyodon</taxon>
    </lineage>
</organism>
<comment type="caution">
    <text evidence="2">The sequence shown here is derived from an EMBL/GenBank/DDBJ whole genome shotgun (WGS) entry which is preliminary data.</text>
</comment>
<evidence type="ECO:0000256" key="1">
    <source>
        <dbReference type="SAM" id="MobiDB-lite"/>
    </source>
</evidence>
<keyword evidence="3" id="KW-1185">Reference proteome</keyword>
<protein>
    <submittedName>
        <fullName evidence="2">Uncharacterized protein</fullName>
    </submittedName>
</protein>
<dbReference type="Proteomes" id="UP001482620">
    <property type="component" value="Unassembled WGS sequence"/>
</dbReference>
<accession>A0ABV0UV36</accession>
<evidence type="ECO:0000313" key="2">
    <source>
        <dbReference type="EMBL" id="MEQ2248549.1"/>
    </source>
</evidence>
<sequence length="91" mass="10289">MFEERRLHKELHFLIGPIHMFSHLPEWPPPPAILHFMIDSILRPRGVSLDVVALWKVSLAATPMQSGTLRAGRRVSGGSWHSHTRDDGTSD</sequence>
<reference evidence="2 3" key="1">
    <citation type="submission" date="2021-06" db="EMBL/GenBank/DDBJ databases">
        <authorList>
            <person name="Palmer J.M."/>
        </authorList>
    </citation>
    <scope>NUCLEOTIDE SEQUENCE [LARGE SCALE GENOMIC DNA]</scope>
    <source>
        <strain evidence="3">if_2019</strain>
        <tissue evidence="2">Muscle</tissue>
    </source>
</reference>